<dbReference type="Proteomes" id="UP001079672">
    <property type="component" value="Unassembled WGS sequence"/>
</dbReference>
<evidence type="ECO:0000313" key="1">
    <source>
        <dbReference type="EMBL" id="MCZ2686838.1"/>
    </source>
</evidence>
<reference evidence="1" key="1">
    <citation type="submission" date="2022-12" db="EMBL/GenBank/DDBJ databases">
        <title>Development of a Multilocus Sequence Typing Scheme for Bacteroides fragilis Based on Whole Genome Sequencing Data and Clinical Application.</title>
        <authorList>
            <person name="Nielsen F.D."/>
            <person name="Justesen U.S."/>
        </authorList>
    </citation>
    <scope>NUCLEOTIDE SEQUENCE</scope>
    <source>
        <strain evidence="1">BF_AM_ODE_DK_2015_4</strain>
    </source>
</reference>
<protein>
    <recommendedName>
        <fullName evidence="3">Transposase</fullName>
    </recommendedName>
</protein>
<gene>
    <name evidence="1" type="ORF">O1433_04900</name>
</gene>
<proteinExistence type="predicted"/>
<organism evidence="1 2">
    <name type="scientific">Bacteroides fragilis</name>
    <dbReference type="NCBI Taxonomy" id="817"/>
    <lineage>
        <taxon>Bacteria</taxon>
        <taxon>Pseudomonadati</taxon>
        <taxon>Bacteroidota</taxon>
        <taxon>Bacteroidia</taxon>
        <taxon>Bacteroidales</taxon>
        <taxon>Bacteroidaceae</taxon>
        <taxon>Bacteroides</taxon>
    </lineage>
</organism>
<dbReference type="RefSeq" id="WP_175413941.1">
    <property type="nucleotide sequence ID" value="NZ_CP037440.1"/>
</dbReference>
<evidence type="ECO:0000313" key="2">
    <source>
        <dbReference type="Proteomes" id="UP001079672"/>
    </source>
</evidence>
<dbReference type="EMBL" id="JAPTZU010000002">
    <property type="protein sequence ID" value="MCZ2686838.1"/>
    <property type="molecule type" value="Genomic_DNA"/>
</dbReference>
<comment type="caution">
    <text evidence="1">The sequence shown here is derived from an EMBL/GenBank/DDBJ whole genome shotgun (WGS) entry which is preliminary data.</text>
</comment>
<dbReference type="AlphaFoldDB" id="A0A9Q4JEE7"/>
<evidence type="ECO:0008006" key="3">
    <source>
        <dbReference type="Google" id="ProtNLM"/>
    </source>
</evidence>
<name>A0A9Q4JEE7_BACFG</name>
<accession>A0A9Q4JEE7</accession>
<sequence length="101" mass="11504">MSHEKNCGLEVHKDSVFVCILGENGDKIQEKFGILTSKLDKFRNLLIENAIGEVAIKSTRVYRMPIWRVLESYFSKKLENSYFIKQLPGRKSNGNSAPLSV</sequence>